<protein>
    <submittedName>
        <fullName evidence="3">Uncharacterized membrane protein YhaH (DUF805 family)</fullName>
    </submittedName>
</protein>
<dbReference type="OrthoDB" id="9812349at2"/>
<dbReference type="Proteomes" id="UP000294535">
    <property type="component" value="Unassembled WGS sequence"/>
</dbReference>
<evidence type="ECO:0000313" key="3">
    <source>
        <dbReference type="EMBL" id="TDQ15195.1"/>
    </source>
</evidence>
<accession>A0A4R6T4E1</accession>
<feature type="domain" description="GYF" evidence="2">
    <location>
        <begin position="4"/>
        <end position="49"/>
    </location>
</feature>
<feature type="transmembrane region" description="Helical" evidence="1">
    <location>
        <begin position="130"/>
        <end position="150"/>
    </location>
</feature>
<sequence>MRRYFYAKGNEQVGPMTLEELKNADIKPDNLIWYEGLSNWEPAGGLEELKEVFELMPPPLEVEGSGLAGESEKSFHKSLNSLERKKRNKFSEIFSPEGRIGRTEYGLTIILAYVFIFIASIIIQEMDPNNGILAMILLVCYVLLFIIITAQGAKRCHDRGNSGWFQFIPFYGFWMLFAPGEKGINKYGPNPKGL</sequence>
<dbReference type="AlphaFoldDB" id="A0A4R6T4E1"/>
<evidence type="ECO:0000256" key="1">
    <source>
        <dbReference type="SAM" id="Phobius"/>
    </source>
</evidence>
<reference evidence="3 4" key="1">
    <citation type="submission" date="2019-03" db="EMBL/GenBank/DDBJ databases">
        <title>Genomic Encyclopedia of Type Strains, Phase III (KMG-III): the genomes of soil and plant-associated and newly described type strains.</title>
        <authorList>
            <person name="Whitman W."/>
        </authorList>
    </citation>
    <scope>NUCLEOTIDE SEQUENCE [LARGE SCALE GENOMIC DNA]</scope>
    <source>
        <strain evidence="3 4">CECT 8446</strain>
    </source>
</reference>
<name>A0A4R6T4E1_9BACT</name>
<feature type="transmembrane region" description="Helical" evidence="1">
    <location>
        <begin position="105"/>
        <end position="124"/>
    </location>
</feature>
<feature type="transmembrane region" description="Helical" evidence="1">
    <location>
        <begin position="162"/>
        <end position="180"/>
    </location>
</feature>
<proteinExistence type="predicted"/>
<dbReference type="InterPro" id="IPR008523">
    <property type="entry name" value="DUF805"/>
</dbReference>
<evidence type="ECO:0000259" key="2">
    <source>
        <dbReference type="Pfam" id="PF14237"/>
    </source>
</evidence>
<evidence type="ECO:0000313" key="4">
    <source>
        <dbReference type="Proteomes" id="UP000294535"/>
    </source>
</evidence>
<dbReference type="Pfam" id="PF05656">
    <property type="entry name" value="DUF805"/>
    <property type="match status" value="1"/>
</dbReference>
<dbReference type="Pfam" id="PF14237">
    <property type="entry name" value="GYF_2"/>
    <property type="match status" value="1"/>
</dbReference>
<dbReference type="EMBL" id="SNYF01000008">
    <property type="protein sequence ID" value="TDQ15195.1"/>
    <property type="molecule type" value="Genomic_DNA"/>
</dbReference>
<dbReference type="GO" id="GO:0005886">
    <property type="term" value="C:plasma membrane"/>
    <property type="evidence" value="ECO:0007669"/>
    <property type="project" value="TreeGrafter"/>
</dbReference>
<keyword evidence="4" id="KW-1185">Reference proteome</keyword>
<dbReference type="RefSeq" id="WP_133557384.1">
    <property type="nucleotide sequence ID" value="NZ_SNYF01000008.1"/>
</dbReference>
<dbReference type="PANTHER" id="PTHR34980">
    <property type="entry name" value="INNER MEMBRANE PROTEIN-RELATED-RELATED"/>
    <property type="match status" value="1"/>
</dbReference>
<keyword evidence="1" id="KW-0472">Membrane</keyword>
<keyword evidence="1" id="KW-1133">Transmembrane helix</keyword>
<organism evidence="3 4">
    <name type="scientific">Algoriphagus boseongensis</name>
    <dbReference type="NCBI Taxonomy" id="1442587"/>
    <lineage>
        <taxon>Bacteria</taxon>
        <taxon>Pseudomonadati</taxon>
        <taxon>Bacteroidota</taxon>
        <taxon>Cytophagia</taxon>
        <taxon>Cytophagales</taxon>
        <taxon>Cyclobacteriaceae</taxon>
        <taxon>Algoriphagus</taxon>
    </lineage>
</organism>
<keyword evidence="1" id="KW-0812">Transmembrane</keyword>
<comment type="caution">
    <text evidence="3">The sequence shown here is derived from an EMBL/GenBank/DDBJ whole genome shotgun (WGS) entry which is preliminary data.</text>
</comment>
<dbReference type="InterPro" id="IPR025640">
    <property type="entry name" value="GYF_2"/>
</dbReference>
<dbReference type="PANTHER" id="PTHR34980:SF3">
    <property type="entry name" value="BLR8105 PROTEIN"/>
    <property type="match status" value="1"/>
</dbReference>
<gene>
    <name evidence="3" type="ORF">DFQ04_3081</name>
</gene>